<feature type="domain" description="HTH cro/C1-type" evidence="1">
    <location>
        <begin position="28"/>
        <end position="68"/>
    </location>
</feature>
<dbReference type="RefSeq" id="WP_006940287.1">
    <property type="nucleotide sequence ID" value="NZ_AAUW01000033.1"/>
</dbReference>
<dbReference type="InterPro" id="IPR010744">
    <property type="entry name" value="Phage_CI_N"/>
</dbReference>
<dbReference type="eggNOG" id="ENOG50338DW">
    <property type="taxonomic scope" value="Bacteria"/>
</dbReference>
<organism evidence="2 3">
    <name type="scientific">Roseibium aggregatum (strain ATCC 25650 / DSM 13394 / JCM 20685 / NBRC 16684 / NCIMB 2208 / IAM 12614 / B1)</name>
    <name type="common">Stappia aggregata</name>
    <dbReference type="NCBI Taxonomy" id="384765"/>
    <lineage>
        <taxon>Bacteria</taxon>
        <taxon>Pseudomonadati</taxon>
        <taxon>Pseudomonadota</taxon>
        <taxon>Alphaproteobacteria</taxon>
        <taxon>Hyphomicrobiales</taxon>
        <taxon>Stappiaceae</taxon>
        <taxon>Roseibium</taxon>
    </lineage>
</organism>
<dbReference type="InterPro" id="IPR001387">
    <property type="entry name" value="Cro/C1-type_HTH"/>
</dbReference>
<dbReference type="PROSITE" id="PS50943">
    <property type="entry name" value="HTH_CROC1"/>
    <property type="match status" value="1"/>
</dbReference>
<dbReference type="Gene3D" id="1.10.260.40">
    <property type="entry name" value="lambda repressor-like DNA-binding domains"/>
    <property type="match status" value="1"/>
</dbReference>
<evidence type="ECO:0000313" key="2">
    <source>
        <dbReference type="EMBL" id="EAV40326.1"/>
    </source>
</evidence>
<dbReference type="OrthoDB" id="6889573at2"/>
<dbReference type="InterPro" id="IPR010982">
    <property type="entry name" value="Lambda_DNA-bd_dom_sf"/>
</dbReference>
<dbReference type="Proteomes" id="UP000004848">
    <property type="component" value="Unassembled WGS sequence"/>
</dbReference>
<comment type="caution">
    <text evidence="2">The sequence shown here is derived from an EMBL/GenBank/DDBJ whole genome shotgun (WGS) entry which is preliminary data.</text>
</comment>
<name>A0P3S0_ROSAI</name>
<evidence type="ECO:0000259" key="1">
    <source>
        <dbReference type="PROSITE" id="PS50943"/>
    </source>
</evidence>
<reference evidence="2 3" key="1">
    <citation type="submission" date="2006-05" db="EMBL/GenBank/DDBJ databases">
        <authorList>
            <person name="King G."/>
            <person name="Ferriera S."/>
            <person name="Johnson J."/>
            <person name="Kravitz S."/>
            <person name="Beeson K."/>
            <person name="Sutton G."/>
            <person name="Rogers Y.-H."/>
            <person name="Friedman R."/>
            <person name="Frazier M."/>
            <person name="Venter J.C."/>
        </authorList>
    </citation>
    <scope>NUCLEOTIDE SEQUENCE [LARGE SCALE GENOMIC DNA]</scope>
    <source>
        <strain evidence="3">ATCC 25650 / DSM 13394 / JCM 20685 / NBRC 16684 / NCIMB 2208 / IAM 12614 / B1</strain>
    </source>
</reference>
<dbReference type="EMBL" id="AAUW01000033">
    <property type="protein sequence ID" value="EAV40326.1"/>
    <property type="molecule type" value="Genomic_DNA"/>
</dbReference>
<protein>
    <recommendedName>
        <fullName evidence="1">HTH cro/C1-type domain-containing protein</fullName>
    </recommendedName>
</protein>
<dbReference type="GO" id="GO:0045892">
    <property type="term" value="P:negative regulation of DNA-templated transcription"/>
    <property type="evidence" value="ECO:0007669"/>
    <property type="project" value="InterPro"/>
</dbReference>
<sequence length="116" mass="13045">MGSRDIDKDRGDRLTQAMRSRGHRKAMALAAELNISPAAITKWKQGHAMSIENACNLANSLDISLDWLLLGRNGPDWLLPNNMSKQELELVEKLRARPARIVKFLLSLVTEIPEQN</sequence>
<dbReference type="GO" id="GO:0003677">
    <property type="term" value="F:DNA binding"/>
    <property type="evidence" value="ECO:0007669"/>
    <property type="project" value="InterPro"/>
</dbReference>
<accession>A0P3S0</accession>
<dbReference type="SUPFAM" id="SSF47413">
    <property type="entry name" value="lambda repressor-like DNA-binding domains"/>
    <property type="match status" value="1"/>
</dbReference>
<dbReference type="Pfam" id="PF07022">
    <property type="entry name" value="Phage_CI_repr"/>
    <property type="match status" value="1"/>
</dbReference>
<dbReference type="CDD" id="cd00093">
    <property type="entry name" value="HTH_XRE"/>
    <property type="match status" value="1"/>
</dbReference>
<dbReference type="AlphaFoldDB" id="A0P3S0"/>
<proteinExistence type="predicted"/>
<dbReference type="GeneID" id="68849982"/>
<gene>
    <name evidence="2" type="ORF">SIAM614_03568</name>
</gene>
<evidence type="ECO:0000313" key="3">
    <source>
        <dbReference type="Proteomes" id="UP000004848"/>
    </source>
</evidence>
<dbReference type="SMART" id="SM00530">
    <property type="entry name" value="HTH_XRE"/>
    <property type="match status" value="1"/>
</dbReference>